<protein>
    <submittedName>
        <fullName evidence="2">Uncharacterized protein</fullName>
    </submittedName>
</protein>
<feature type="region of interest" description="Disordered" evidence="1">
    <location>
        <begin position="284"/>
        <end position="422"/>
    </location>
</feature>
<comment type="caution">
    <text evidence="2">The sequence shown here is derived from an EMBL/GenBank/DDBJ whole genome shotgun (WGS) entry which is preliminary data.</text>
</comment>
<sequence length="516" mass="55180">MLRERRKETTRAALAASGVGEREFGLDERVSPRSEDGEFWETGGHPRRTGGVAEASATRSQLQRRRKARQAEDGRRFAPPEALGVHPKPLPSFEQTVGREGRGWFEVQEHKTNVPTPWEGGELSRGGAGAMRATASSTVAGAAGRRLDASTRRPIVADGLRREDDDHAIVADDPFKRRTIRHQDRPEVRRGRDAALPAPPSKVDHWQAFRESGGMAGSGPLDASARFTVQRWTTAVIEHRQAEERAFSNPGLDETGKQWRTDPDELKPLYSSFTADRRFREPAVPRVEDLSSRPPTSPLQRRRAERSMREDSLASVGGAQTVLATRAATARSASRRRMRRRGSLSGTGILLPHQAADVPPSPSLRAGSGAGSGDGRRSGSPALGWGLTPDRAAPPNPVLHTPTASGPGRAIGPQGPRGRHPAAMAASPVRARHGAVPMTAGSASAGSFAAVGPAAREFAEHVAPQLRKQRLWSEAASRRERAVAARSRSRGASTSSAPLLPSLGGTVASSGLGFLG</sequence>
<feature type="region of interest" description="Disordered" evidence="1">
    <location>
        <begin position="244"/>
        <end position="266"/>
    </location>
</feature>
<reference evidence="2 3" key="1">
    <citation type="submission" date="2019-07" db="EMBL/GenBank/DDBJ databases">
        <title>Genomes of Cafeteria roenbergensis.</title>
        <authorList>
            <person name="Fischer M.G."/>
            <person name="Hackl T."/>
            <person name="Roman M."/>
        </authorList>
    </citation>
    <scope>NUCLEOTIDE SEQUENCE [LARGE SCALE GENOMIC DNA]</scope>
    <source>
        <strain evidence="2 3">BVI</strain>
    </source>
</reference>
<feature type="compositionally biased region" description="Basic residues" evidence="1">
    <location>
        <begin position="333"/>
        <end position="342"/>
    </location>
</feature>
<evidence type="ECO:0000313" key="2">
    <source>
        <dbReference type="EMBL" id="KAA0148456.1"/>
    </source>
</evidence>
<feature type="compositionally biased region" description="Basic and acidic residues" evidence="1">
    <location>
        <begin position="20"/>
        <end position="36"/>
    </location>
</feature>
<evidence type="ECO:0000313" key="3">
    <source>
        <dbReference type="Proteomes" id="UP000323011"/>
    </source>
</evidence>
<feature type="compositionally biased region" description="Basic and acidic residues" evidence="1">
    <location>
        <begin position="97"/>
        <end position="112"/>
    </location>
</feature>
<gene>
    <name evidence="2" type="ORF">FNF29_06674</name>
</gene>
<feature type="region of interest" description="Disordered" evidence="1">
    <location>
        <begin position="483"/>
        <end position="516"/>
    </location>
</feature>
<feature type="compositionally biased region" description="Basic and acidic residues" evidence="1">
    <location>
        <begin position="254"/>
        <end position="266"/>
    </location>
</feature>
<proteinExistence type="predicted"/>
<feature type="compositionally biased region" description="Low complexity" evidence="1">
    <location>
        <begin position="484"/>
        <end position="506"/>
    </location>
</feature>
<feature type="compositionally biased region" description="Basic and acidic residues" evidence="1">
    <location>
        <begin position="69"/>
        <end position="78"/>
    </location>
</feature>
<organism evidence="2 3">
    <name type="scientific">Cafeteria roenbergensis</name>
    <name type="common">Marine flagellate</name>
    <dbReference type="NCBI Taxonomy" id="33653"/>
    <lineage>
        <taxon>Eukaryota</taxon>
        <taxon>Sar</taxon>
        <taxon>Stramenopiles</taxon>
        <taxon>Bigyra</taxon>
        <taxon>Opalozoa</taxon>
        <taxon>Bicosoecida</taxon>
        <taxon>Cafeteriaceae</taxon>
        <taxon>Cafeteria</taxon>
    </lineage>
</organism>
<name>A0A5A8C5Z3_CAFRO</name>
<keyword evidence="3" id="KW-1185">Reference proteome</keyword>
<accession>A0A5A8C5Z3</accession>
<evidence type="ECO:0000256" key="1">
    <source>
        <dbReference type="SAM" id="MobiDB-lite"/>
    </source>
</evidence>
<feature type="compositionally biased region" description="Basic and acidic residues" evidence="1">
    <location>
        <begin position="1"/>
        <end position="10"/>
    </location>
</feature>
<dbReference type="EMBL" id="VLTN01000053">
    <property type="protein sequence ID" value="KAA0148456.1"/>
    <property type="molecule type" value="Genomic_DNA"/>
</dbReference>
<dbReference type="Proteomes" id="UP000323011">
    <property type="component" value="Unassembled WGS sequence"/>
</dbReference>
<feature type="region of interest" description="Disordered" evidence="1">
    <location>
        <begin position="1"/>
        <end position="128"/>
    </location>
</feature>
<dbReference type="AlphaFoldDB" id="A0A5A8C5Z3"/>